<evidence type="ECO:0000256" key="5">
    <source>
        <dbReference type="SAM" id="Phobius"/>
    </source>
</evidence>
<feature type="transmembrane region" description="Helical" evidence="5">
    <location>
        <begin position="147"/>
        <end position="167"/>
    </location>
</feature>
<evidence type="ECO:0000256" key="2">
    <source>
        <dbReference type="ARBA" id="ARBA00022692"/>
    </source>
</evidence>
<dbReference type="PANTHER" id="PTHR11785">
    <property type="entry name" value="AMINO ACID TRANSPORTER"/>
    <property type="match status" value="1"/>
</dbReference>
<dbReference type="GO" id="GO:0016020">
    <property type="term" value="C:membrane"/>
    <property type="evidence" value="ECO:0007669"/>
    <property type="project" value="UniProtKB-SubCell"/>
</dbReference>
<dbReference type="Gene3D" id="1.20.1740.10">
    <property type="entry name" value="Amino acid/polyamine transporter I"/>
    <property type="match status" value="1"/>
</dbReference>
<evidence type="ECO:0000256" key="4">
    <source>
        <dbReference type="ARBA" id="ARBA00023136"/>
    </source>
</evidence>
<gene>
    <name evidence="6" type="ORF">NSE01_31510</name>
</gene>
<feature type="transmembrane region" description="Helical" evidence="5">
    <location>
        <begin position="272"/>
        <end position="297"/>
    </location>
</feature>
<keyword evidence="3 5" id="KW-1133">Transmembrane helix</keyword>
<dbReference type="Pfam" id="PF13520">
    <property type="entry name" value="AA_permease_2"/>
    <property type="match status" value="1"/>
</dbReference>
<dbReference type="Proteomes" id="UP000321464">
    <property type="component" value="Unassembled WGS sequence"/>
</dbReference>
<dbReference type="RefSeq" id="WP_170233869.1">
    <property type="nucleotide sequence ID" value="NZ_BJYR01000021.1"/>
</dbReference>
<dbReference type="EMBL" id="BJYR01000021">
    <property type="protein sequence ID" value="GEO01319.1"/>
    <property type="molecule type" value="Genomic_DNA"/>
</dbReference>
<feature type="transmembrane region" description="Helical" evidence="5">
    <location>
        <begin position="83"/>
        <end position="105"/>
    </location>
</feature>
<evidence type="ECO:0000256" key="3">
    <source>
        <dbReference type="ARBA" id="ARBA00022989"/>
    </source>
</evidence>
<feature type="transmembrane region" description="Helical" evidence="5">
    <location>
        <begin position="350"/>
        <end position="370"/>
    </location>
</feature>
<reference evidence="6 7" key="1">
    <citation type="submission" date="2019-07" db="EMBL/GenBank/DDBJ databases">
        <title>Whole genome shotgun sequence of Novosphingobium sediminis NBRC 106119.</title>
        <authorList>
            <person name="Hosoyama A."/>
            <person name="Uohara A."/>
            <person name="Ohji S."/>
            <person name="Ichikawa N."/>
        </authorList>
    </citation>
    <scope>NUCLEOTIDE SEQUENCE [LARGE SCALE GENOMIC DNA]</scope>
    <source>
        <strain evidence="6 7">NBRC 106119</strain>
    </source>
</reference>
<keyword evidence="7" id="KW-1185">Reference proteome</keyword>
<accession>A0A512ANN3</accession>
<sequence length="435" mass="45177">MLSTTAAAAVVMGMVIGAGIFRTPQLVAQSLGGEGALMMAWALGGVFALIGALCYAELSAAYPDTGGDYRFLREAFGGDAAWLFAWSRFAVIFSASGALLAFVGIDYLAELVPMDTLTRAAVAGGMVILLTALNLRGVQTGTRAQIAMVAMDVAALLALGAAALWLAHQGIAPQQVATVAAAPVTLAAFGQSMVFIMLAYGGFNDASTLSAEVRTPADMTRALLGGMVLITALYMIANWAYVRGLGMAGLAGSEAPAAALMARAFGPAGETVIVICVAIAAFSVLNALIIVGGRTLYTAAEDEPALAALAQWDQSKGVPRAAILVQTAVELALIAWGAASGRGFATMVDYLSPIYWLFLTMSGLAVVILRRRQPEVERPYKVPLYPVLPLIFAAACAGVLYSSVIYVGWSGCLISFGMLALGFIVRSGLRLSVKR</sequence>
<feature type="transmembrane region" description="Helical" evidence="5">
    <location>
        <begin position="318"/>
        <end position="338"/>
    </location>
</feature>
<evidence type="ECO:0000313" key="6">
    <source>
        <dbReference type="EMBL" id="GEO01319.1"/>
    </source>
</evidence>
<comment type="subcellular location">
    <subcellularLocation>
        <location evidence="1">Membrane</location>
        <topology evidence="1">Multi-pass membrane protein</topology>
    </subcellularLocation>
</comment>
<protein>
    <submittedName>
        <fullName evidence="6">Amino acid permease</fullName>
    </submittedName>
</protein>
<proteinExistence type="predicted"/>
<dbReference type="AlphaFoldDB" id="A0A512ANN3"/>
<dbReference type="InterPro" id="IPR050598">
    <property type="entry name" value="AminoAcid_Transporter"/>
</dbReference>
<keyword evidence="2 5" id="KW-0812">Transmembrane</keyword>
<feature type="transmembrane region" description="Helical" evidence="5">
    <location>
        <begin position="117"/>
        <end position="135"/>
    </location>
</feature>
<keyword evidence="4 5" id="KW-0472">Membrane</keyword>
<dbReference type="PANTHER" id="PTHR11785:SF512">
    <property type="entry name" value="SOBREMESA, ISOFORM B"/>
    <property type="match status" value="1"/>
</dbReference>
<dbReference type="PIRSF" id="PIRSF006060">
    <property type="entry name" value="AA_transporter"/>
    <property type="match status" value="1"/>
</dbReference>
<feature type="transmembrane region" description="Helical" evidence="5">
    <location>
        <begin position="179"/>
        <end position="201"/>
    </location>
</feature>
<comment type="caution">
    <text evidence="6">The sequence shown here is derived from an EMBL/GenBank/DDBJ whole genome shotgun (WGS) entry which is preliminary data.</text>
</comment>
<feature type="transmembrane region" description="Helical" evidence="5">
    <location>
        <begin position="41"/>
        <end position="62"/>
    </location>
</feature>
<feature type="transmembrane region" description="Helical" evidence="5">
    <location>
        <begin position="382"/>
        <end position="401"/>
    </location>
</feature>
<evidence type="ECO:0000313" key="7">
    <source>
        <dbReference type="Proteomes" id="UP000321464"/>
    </source>
</evidence>
<dbReference type="InterPro" id="IPR002293">
    <property type="entry name" value="AA/rel_permease1"/>
</dbReference>
<feature type="transmembrane region" description="Helical" evidence="5">
    <location>
        <begin position="222"/>
        <end position="242"/>
    </location>
</feature>
<organism evidence="6 7">
    <name type="scientific">Novosphingobium sediminis</name>
    <dbReference type="NCBI Taxonomy" id="707214"/>
    <lineage>
        <taxon>Bacteria</taxon>
        <taxon>Pseudomonadati</taxon>
        <taxon>Pseudomonadota</taxon>
        <taxon>Alphaproteobacteria</taxon>
        <taxon>Sphingomonadales</taxon>
        <taxon>Sphingomonadaceae</taxon>
        <taxon>Novosphingobium</taxon>
    </lineage>
</organism>
<name>A0A512ANN3_9SPHN</name>
<evidence type="ECO:0000256" key="1">
    <source>
        <dbReference type="ARBA" id="ARBA00004141"/>
    </source>
</evidence>
<dbReference type="GO" id="GO:0015179">
    <property type="term" value="F:L-amino acid transmembrane transporter activity"/>
    <property type="evidence" value="ECO:0007669"/>
    <property type="project" value="TreeGrafter"/>
</dbReference>
<feature type="transmembrane region" description="Helical" evidence="5">
    <location>
        <begin position="407"/>
        <end position="425"/>
    </location>
</feature>